<reference evidence="1" key="1">
    <citation type="journal article" date="2022" name="bioRxiv">
        <title>The characterization of multiple novel paramyxovirus species highlights the diverse nature of the subfamily Orthoparamyxovirinae.</title>
        <authorList>
            <person name="Vanmechelen B."/>
            <person name="Meurs S."/>
            <person name="Horemans M."/>
            <person name="Loosen A."/>
            <person name="Maes T.J."/>
            <person name="Laenen L."/>
            <person name="Vergote V."/>
            <person name="Koundouno F.R."/>
            <person name="Magassouba N."/>
            <person name="Konde M.K."/>
            <person name="Conde I.S."/>
            <person name="Carroll M.W."/>
            <person name="Maes P."/>
        </authorList>
    </citation>
    <scope>NUCLEOTIDE SEQUENCE</scope>
    <source>
        <strain evidence="1">GN/Meliandou/Me/1/2018</strain>
    </source>
</reference>
<accession>A0AAE9HQC3</accession>
<proteinExistence type="predicted"/>
<sequence length="153" mass="17909">MEWRLSSLYSRIRRTFRRPMAEVPLKSQVQKKEQLHGKNLQKTKILEVKWAPGDWEATKEVRKRVASRMLRILDKIEEEELQKGQTMAAIHPEKLSSLSILQTILTIVRETGQIPDMRRLMMPNQDVVSQEELKTILEVIQHLTSLLPTTIRS</sequence>
<organism evidence="1 2">
    <name type="scientific">Meliandou mastomys virus</name>
    <dbReference type="NCBI Taxonomy" id="2940987"/>
    <lineage>
        <taxon>Viruses</taxon>
        <taxon>Riboviria</taxon>
        <taxon>Orthornavirae</taxon>
        <taxon>Negarnaviricota</taxon>
        <taxon>Haploviricotina</taxon>
        <taxon>Monjiviricetes</taxon>
        <taxon>Mononegavirales</taxon>
        <taxon>Paramyxoviridae</taxon>
        <taxon>Orthoparamyxovirinae</taxon>
        <taxon>Jeilongvirus</taxon>
        <taxon>Jeilongvirus nzerekorense</taxon>
    </lineage>
</organism>
<dbReference type="InterPro" id="IPR031812">
    <property type="entry name" value="C_Hendra"/>
</dbReference>
<name>A0AAE9HQC3_9MONO</name>
<dbReference type="Proteomes" id="UP001251390">
    <property type="component" value="Segment"/>
</dbReference>
<protein>
    <submittedName>
        <fullName evidence="1">Accessory protein</fullName>
    </submittedName>
</protein>
<gene>
    <name evidence="1" type="primary">P/V/C</name>
</gene>
<evidence type="ECO:0000313" key="2">
    <source>
        <dbReference type="Proteomes" id="UP001251390"/>
    </source>
</evidence>
<dbReference type="EMBL" id="OK623361">
    <property type="protein sequence ID" value="UQM99587.1"/>
    <property type="molecule type" value="Viral_cRNA"/>
</dbReference>
<keyword evidence="2" id="KW-1185">Reference proteome</keyword>
<evidence type="ECO:0000313" key="1">
    <source>
        <dbReference type="EMBL" id="UQM99587.1"/>
    </source>
</evidence>
<dbReference type="Pfam" id="PF16821">
    <property type="entry name" value="C_Hendra"/>
    <property type="match status" value="1"/>
</dbReference>